<accession>A0A3S2VQV1</accession>
<evidence type="ECO:0000313" key="3">
    <source>
        <dbReference type="Proteomes" id="UP000287447"/>
    </source>
</evidence>
<name>A0A3S2VQV1_9PROT</name>
<keyword evidence="3" id="KW-1185">Reference proteome</keyword>
<feature type="transmembrane region" description="Helical" evidence="1">
    <location>
        <begin position="86"/>
        <end position="104"/>
    </location>
</feature>
<evidence type="ECO:0000313" key="2">
    <source>
        <dbReference type="EMBL" id="RVU39463.1"/>
    </source>
</evidence>
<feature type="transmembrane region" description="Helical" evidence="1">
    <location>
        <begin position="110"/>
        <end position="130"/>
    </location>
</feature>
<sequence>MSIVFAGISLATPKHAFDVIFYLGCVFDATTDGDWPEIQRQTYDHLKASIPERTYRELTESPPGISLYRSIVATDPEAFRQQLHVACYKLGFIVPVIGLTYLGVDPYLATRIMAAIPAALAFALVAVWLLRKLSAPVAIPIAIAGLLAGLFQTARYEYPDGLTALAIAGALISFTEGRRRLACICFLAAMIVRMDAILYFGAFLGVATFLATGERRMRFREAVAWGLGALVLYAAISIPLDTPSYQAVYFHSFISQQPYMMTKEFTVTPTMFADILVRQVHMVANKSAKYPMLIALALIAYGLTFRSKPLRPYGETALLSLLMVCFHFVFIPWFDTRYYAAPYMMIVCCFGVVIWFSGAELGRAVRLKKTKET</sequence>
<dbReference type="EMBL" id="SADE01000001">
    <property type="protein sequence ID" value="RVU39463.1"/>
    <property type="molecule type" value="Genomic_DNA"/>
</dbReference>
<organism evidence="2 3">
    <name type="scientific">Hwanghaeella grinnelliae</name>
    <dbReference type="NCBI Taxonomy" id="2500179"/>
    <lineage>
        <taxon>Bacteria</taxon>
        <taxon>Pseudomonadati</taxon>
        <taxon>Pseudomonadota</taxon>
        <taxon>Alphaproteobacteria</taxon>
        <taxon>Rhodospirillales</taxon>
        <taxon>Rhodospirillaceae</taxon>
        <taxon>Hwanghaeella</taxon>
    </lineage>
</organism>
<reference evidence="3" key="1">
    <citation type="submission" date="2019-01" db="EMBL/GenBank/DDBJ databases">
        <title>Gri0909 isolated from a small marine red alga.</title>
        <authorList>
            <person name="Kim J."/>
            <person name="Jeong S.E."/>
            <person name="Jeon C.O."/>
        </authorList>
    </citation>
    <scope>NUCLEOTIDE SEQUENCE [LARGE SCALE GENOMIC DNA]</scope>
    <source>
        <strain evidence="3">Gri0909</strain>
    </source>
</reference>
<evidence type="ECO:0000256" key="1">
    <source>
        <dbReference type="SAM" id="Phobius"/>
    </source>
</evidence>
<feature type="transmembrane region" description="Helical" evidence="1">
    <location>
        <begin position="137"/>
        <end position="154"/>
    </location>
</feature>
<feature type="transmembrane region" description="Helical" evidence="1">
    <location>
        <begin position="317"/>
        <end position="334"/>
    </location>
</feature>
<comment type="caution">
    <text evidence="2">The sequence shown here is derived from an EMBL/GenBank/DDBJ whole genome shotgun (WGS) entry which is preliminary data.</text>
</comment>
<keyword evidence="1" id="KW-0812">Transmembrane</keyword>
<dbReference type="AlphaFoldDB" id="A0A3S2VQV1"/>
<keyword evidence="1" id="KW-1133">Transmembrane helix</keyword>
<gene>
    <name evidence="2" type="ORF">EOI86_09585</name>
</gene>
<keyword evidence="1" id="KW-0472">Membrane</keyword>
<feature type="transmembrane region" description="Helical" evidence="1">
    <location>
        <begin position="181"/>
        <end position="210"/>
    </location>
</feature>
<dbReference type="Proteomes" id="UP000287447">
    <property type="component" value="Unassembled WGS sequence"/>
</dbReference>
<feature type="transmembrane region" description="Helical" evidence="1">
    <location>
        <begin position="222"/>
        <end position="240"/>
    </location>
</feature>
<feature type="transmembrane region" description="Helical" evidence="1">
    <location>
        <begin position="288"/>
        <end position="305"/>
    </location>
</feature>
<evidence type="ECO:0008006" key="4">
    <source>
        <dbReference type="Google" id="ProtNLM"/>
    </source>
</evidence>
<protein>
    <recommendedName>
        <fullName evidence="4">Glycosyltransferase RgtA/B/C/D-like domain-containing protein</fullName>
    </recommendedName>
</protein>
<feature type="transmembrane region" description="Helical" evidence="1">
    <location>
        <begin position="340"/>
        <end position="361"/>
    </location>
</feature>
<dbReference type="RefSeq" id="WP_127764834.1">
    <property type="nucleotide sequence ID" value="NZ_SADE01000001.1"/>
</dbReference>
<proteinExistence type="predicted"/>